<feature type="region of interest" description="Disordered" evidence="6">
    <location>
        <begin position="154"/>
        <end position="186"/>
    </location>
</feature>
<evidence type="ECO:0000256" key="1">
    <source>
        <dbReference type="ARBA" id="ARBA00022527"/>
    </source>
</evidence>
<protein>
    <recommendedName>
        <fullName evidence="7">Protein kinase domain-containing protein</fullName>
    </recommendedName>
</protein>
<dbReference type="InterPro" id="IPR000719">
    <property type="entry name" value="Prot_kinase_dom"/>
</dbReference>
<dbReference type="STRING" id="599839.J4GTC3"/>
<dbReference type="AlphaFoldDB" id="J4GTC3"/>
<dbReference type="InterPro" id="IPR011009">
    <property type="entry name" value="Kinase-like_dom_sf"/>
</dbReference>
<dbReference type="EMBL" id="HE797160">
    <property type="protein sequence ID" value="CCM04540.1"/>
    <property type="molecule type" value="Genomic_DNA"/>
</dbReference>
<dbReference type="SUPFAM" id="SSF56112">
    <property type="entry name" value="Protein kinase-like (PK-like)"/>
    <property type="match status" value="1"/>
</dbReference>
<keyword evidence="1" id="KW-0723">Serine/threonine-protein kinase</keyword>
<keyword evidence="3" id="KW-0547">Nucleotide-binding</keyword>
<feature type="compositionally biased region" description="Basic and acidic residues" evidence="6">
    <location>
        <begin position="163"/>
        <end position="174"/>
    </location>
</feature>
<keyword evidence="4" id="KW-0418">Kinase</keyword>
<evidence type="ECO:0000256" key="5">
    <source>
        <dbReference type="ARBA" id="ARBA00022840"/>
    </source>
</evidence>
<organism evidence="8 9">
    <name type="scientific">Fibroporia radiculosa</name>
    <dbReference type="NCBI Taxonomy" id="599839"/>
    <lineage>
        <taxon>Eukaryota</taxon>
        <taxon>Fungi</taxon>
        <taxon>Dikarya</taxon>
        <taxon>Basidiomycota</taxon>
        <taxon>Agaricomycotina</taxon>
        <taxon>Agaricomycetes</taxon>
        <taxon>Polyporales</taxon>
        <taxon>Fibroporiaceae</taxon>
        <taxon>Fibroporia</taxon>
    </lineage>
</organism>
<evidence type="ECO:0000259" key="7">
    <source>
        <dbReference type="PROSITE" id="PS50011"/>
    </source>
</evidence>
<dbReference type="PANTHER" id="PTHR24351">
    <property type="entry name" value="RIBOSOMAL PROTEIN S6 KINASE"/>
    <property type="match status" value="1"/>
</dbReference>
<dbReference type="RefSeq" id="XP_012183823.1">
    <property type="nucleotide sequence ID" value="XM_012328433.1"/>
</dbReference>
<dbReference type="Gene3D" id="3.30.200.20">
    <property type="entry name" value="Phosphorylase Kinase, domain 1"/>
    <property type="match status" value="1"/>
</dbReference>
<dbReference type="Proteomes" id="UP000006352">
    <property type="component" value="Unassembled WGS sequence"/>
</dbReference>
<dbReference type="PROSITE" id="PS50011">
    <property type="entry name" value="PROTEIN_KINASE_DOM"/>
    <property type="match status" value="1"/>
</dbReference>
<dbReference type="OrthoDB" id="1668230at2759"/>
<dbReference type="GeneID" id="24099451"/>
<dbReference type="Gene3D" id="1.10.510.10">
    <property type="entry name" value="Transferase(Phosphotransferase) domain 1"/>
    <property type="match status" value="1"/>
</dbReference>
<accession>J4GTC3</accession>
<feature type="domain" description="Protein kinase" evidence="7">
    <location>
        <begin position="256"/>
        <end position="520"/>
    </location>
</feature>
<evidence type="ECO:0000313" key="9">
    <source>
        <dbReference type="Proteomes" id="UP000006352"/>
    </source>
</evidence>
<dbReference type="InParanoid" id="J4GTC3"/>
<dbReference type="Pfam" id="PF00069">
    <property type="entry name" value="Pkinase"/>
    <property type="match status" value="1"/>
</dbReference>
<reference evidence="8 9" key="1">
    <citation type="journal article" date="2012" name="Appl. Environ. Microbiol.">
        <title>Short-read sequencing for genomic analysis of the brown rot fungus Fibroporia radiculosa.</title>
        <authorList>
            <person name="Tang J.D."/>
            <person name="Perkins A.D."/>
            <person name="Sonstegard T.S."/>
            <person name="Schroeder S.G."/>
            <person name="Burgess S.C."/>
            <person name="Diehl S.V."/>
        </authorList>
    </citation>
    <scope>NUCLEOTIDE SEQUENCE [LARGE SCALE GENOMIC DNA]</scope>
    <source>
        <strain evidence="8 9">TFFH 294</strain>
    </source>
</reference>
<dbReference type="GO" id="GO:0004674">
    <property type="term" value="F:protein serine/threonine kinase activity"/>
    <property type="evidence" value="ECO:0007669"/>
    <property type="project" value="UniProtKB-KW"/>
</dbReference>
<name>J4GTC3_9APHY</name>
<gene>
    <name evidence="8" type="ORF">FIBRA_06721</name>
</gene>
<dbReference type="GO" id="GO:0005524">
    <property type="term" value="F:ATP binding"/>
    <property type="evidence" value="ECO:0007669"/>
    <property type="project" value="UniProtKB-KW"/>
</dbReference>
<keyword evidence="5" id="KW-0067">ATP-binding</keyword>
<keyword evidence="2" id="KW-0808">Transferase</keyword>
<evidence type="ECO:0000256" key="6">
    <source>
        <dbReference type="SAM" id="MobiDB-lite"/>
    </source>
</evidence>
<evidence type="ECO:0000256" key="4">
    <source>
        <dbReference type="ARBA" id="ARBA00022777"/>
    </source>
</evidence>
<evidence type="ECO:0000313" key="8">
    <source>
        <dbReference type="EMBL" id="CCM04540.1"/>
    </source>
</evidence>
<evidence type="ECO:0000256" key="2">
    <source>
        <dbReference type="ARBA" id="ARBA00022679"/>
    </source>
</evidence>
<dbReference type="SMART" id="SM00220">
    <property type="entry name" value="S_TKc"/>
    <property type="match status" value="1"/>
</dbReference>
<proteinExistence type="predicted"/>
<dbReference type="HOGENOM" id="CLU_456367_0_0_1"/>
<evidence type="ECO:0000256" key="3">
    <source>
        <dbReference type="ARBA" id="ARBA00022741"/>
    </source>
</evidence>
<keyword evidence="9" id="KW-1185">Reference proteome</keyword>
<sequence length="598" mass="66083">MNFMGLFSIFERSLLDMLALYCPFLMRKLAPRAFLPIATVFSPSTSTTVPQISGVGVACSLGLGASSLAKPRLSNILISLATPRVVISPAEPVGVGATLAVSSDDRLLNHRPNACPLVHPGGADTIQSEHDSGSDINLVLPLGQRASRELLTLASPEAQVPHSYRDSNSDEHSSRASSTAVASDEGDYQEKILSRGVVSLSVSQPIPSAEVVEFVATTNDHAAVEVHELTDDDDDCEERITPHDSIAILKNGDTDYALLGVLGDGGCGRVFLAETQHGDVVAIKSTHKLKQYRYKKGRDLLLNEMHVMEKATSSCSSYLAYLLESWEDKDNVYFVMEHYPDTLRQCLKRGAIDPIDAFLYCAEMLFALSELHENHTIHRDIKPENILIAKDGGIVLCDFGLAYTAKANRKLIRCKTFGTVGTPGYFAPEMLDANTHIHGYNCTADVYSLGLVFLELLAGLKQPYHRARTAGEQVRSMAERKDDLDDLIQDVDARDLVRQMLKEDPKLRPTPQTLMTHRFFETVDWDVIKSRGYDHIYEPPLRFPTRLETSLSFSTFRYGLDSSYASFGRDADGMLMPSEEILARLLAGGEDDFKYPRT</sequence>